<dbReference type="GO" id="GO:0005886">
    <property type="term" value="C:plasma membrane"/>
    <property type="evidence" value="ECO:0007669"/>
    <property type="project" value="UniProtKB-SubCell"/>
</dbReference>
<keyword evidence="4 7" id="KW-0812">Transmembrane</keyword>
<evidence type="ECO:0000256" key="7">
    <source>
        <dbReference type="SAM" id="Phobius"/>
    </source>
</evidence>
<feature type="transmembrane region" description="Helical" evidence="7">
    <location>
        <begin position="127"/>
        <end position="144"/>
    </location>
</feature>
<proteinExistence type="inferred from homology"/>
<dbReference type="PANTHER" id="PTHR43663">
    <property type="entry name" value="CHROMATE TRANSPORT PROTEIN-RELATED"/>
    <property type="match status" value="1"/>
</dbReference>
<sequence>MEKPPPAGRKGVERVIYWKLFWAFFIPGIVGYGGGPASIPLIQHEVVHRYHWLTLEEFGDVLALGNALPGPIATKMAGFIGYEVAGPLGAAVALLATVGPSLVAMILLLVLLYKYRHSPKIQRMTTLIRPVVGVLLAMIALEFFESSWNQVGVFQTAALSLLSLLLLEKWGIHPAWVIAGSLVYGFVLLG</sequence>
<feature type="transmembrane region" description="Helical" evidence="7">
    <location>
        <begin position="88"/>
        <end position="115"/>
    </location>
</feature>
<dbReference type="AlphaFoldDB" id="A0A2T6C8R7"/>
<dbReference type="EMBL" id="QBKR01000002">
    <property type="protein sequence ID" value="PTX64693.1"/>
    <property type="molecule type" value="Genomic_DNA"/>
</dbReference>
<comment type="caution">
    <text evidence="8">The sequence shown here is derived from an EMBL/GenBank/DDBJ whole genome shotgun (WGS) entry which is preliminary data.</text>
</comment>
<keyword evidence="5 7" id="KW-1133">Transmembrane helix</keyword>
<keyword evidence="9" id="KW-1185">Reference proteome</keyword>
<accession>A0A2T6C8R7</accession>
<evidence type="ECO:0000313" key="8">
    <source>
        <dbReference type="EMBL" id="PTX64693.1"/>
    </source>
</evidence>
<evidence type="ECO:0000256" key="2">
    <source>
        <dbReference type="ARBA" id="ARBA00005262"/>
    </source>
</evidence>
<evidence type="ECO:0000313" key="9">
    <source>
        <dbReference type="Proteomes" id="UP000244240"/>
    </source>
</evidence>
<keyword evidence="3" id="KW-1003">Cell membrane</keyword>
<reference evidence="8 9" key="1">
    <citation type="submission" date="2018-04" db="EMBL/GenBank/DDBJ databases">
        <title>Genomic Encyclopedia of Archaeal and Bacterial Type Strains, Phase II (KMG-II): from individual species to whole genera.</title>
        <authorList>
            <person name="Goeker M."/>
        </authorList>
    </citation>
    <scope>NUCLEOTIDE SEQUENCE [LARGE SCALE GENOMIC DNA]</scope>
    <source>
        <strain evidence="8 9">DSM 45787</strain>
    </source>
</reference>
<organism evidence="8 9">
    <name type="scientific">Melghirimyces profundicolus</name>
    <dbReference type="NCBI Taxonomy" id="1242148"/>
    <lineage>
        <taxon>Bacteria</taxon>
        <taxon>Bacillati</taxon>
        <taxon>Bacillota</taxon>
        <taxon>Bacilli</taxon>
        <taxon>Bacillales</taxon>
        <taxon>Thermoactinomycetaceae</taxon>
        <taxon>Melghirimyces</taxon>
    </lineage>
</organism>
<keyword evidence="6 7" id="KW-0472">Membrane</keyword>
<name>A0A2T6C8R7_9BACL</name>
<evidence type="ECO:0000256" key="5">
    <source>
        <dbReference type="ARBA" id="ARBA00022989"/>
    </source>
</evidence>
<protein>
    <submittedName>
        <fullName evidence="8">Chromate transporter</fullName>
    </submittedName>
</protein>
<evidence type="ECO:0000256" key="1">
    <source>
        <dbReference type="ARBA" id="ARBA00004651"/>
    </source>
</evidence>
<dbReference type="Pfam" id="PF02417">
    <property type="entry name" value="Chromate_transp"/>
    <property type="match status" value="1"/>
</dbReference>
<comment type="subcellular location">
    <subcellularLocation>
        <location evidence="1">Cell membrane</location>
        <topology evidence="1">Multi-pass membrane protein</topology>
    </subcellularLocation>
</comment>
<feature type="transmembrane region" description="Helical" evidence="7">
    <location>
        <begin position="20"/>
        <end position="42"/>
    </location>
</feature>
<dbReference type="PANTHER" id="PTHR43663:SF1">
    <property type="entry name" value="CHROMATE TRANSPORTER"/>
    <property type="match status" value="1"/>
</dbReference>
<evidence type="ECO:0000256" key="3">
    <source>
        <dbReference type="ARBA" id="ARBA00022475"/>
    </source>
</evidence>
<dbReference type="InterPro" id="IPR003370">
    <property type="entry name" value="Chromate_transpt"/>
</dbReference>
<comment type="similarity">
    <text evidence="2">Belongs to the chromate ion transporter (CHR) (TC 2.A.51) family.</text>
</comment>
<evidence type="ECO:0000256" key="6">
    <source>
        <dbReference type="ARBA" id="ARBA00023136"/>
    </source>
</evidence>
<feature type="transmembrane region" description="Helical" evidence="7">
    <location>
        <begin position="170"/>
        <end position="189"/>
    </location>
</feature>
<dbReference type="InterPro" id="IPR052518">
    <property type="entry name" value="CHR_Transporter"/>
</dbReference>
<gene>
    <name evidence="8" type="ORF">C8P63_102188</name>
</gene>
<evidence type="ECO:0000256" key="4">
    <source>
        <dbReference type="ARBA" id="ARBA00022692"/>
    </source>
</evidence>
<dbReference type="Proteomes" id="UP000244240">
    <property type="component" value="Unassembled WGS sequence"/>
</dbReference>
<dbReference type="GO" id="GO:0015109">
    <property type="term" value="F:chromate transmembrane transporter activity"/>
    <property type="evidence" value="ECO:0007669"/>
    <property type="project" value="InterPro"/>
</dbReference>